<dbReference type="Proteomes" id="UP001303046">
    <property type="component" value="Unassembled WGS sequence"/>
</dbReference>
<evidence type="ECO:0000256" key="1">
    <source>
        <dbReference type="SAM" id="MobiDB-lite"/>
    </source>
</evidence>
<comment type="caution">
    <text evidence="2">The sequence shown here is derived from an EMBL/GenBank/DDBJ whole genome shotgun (WGS) entry which is preliminary data.</text>
</comment>
<evidence type="ECO:0000313" key="3">
    <source>
        <dbReference type="Proteomes" id="UP001303046"/>
    </source>
</evidence>
<name>A0ABR1CU08_NECAM</name>
<keyword evidence="3" id="KW-1185">Reference proteome</keyword>
<evidence type="ECO:0000313" key="2">
    <source>
        <dbReference type="EMBL" id="KAK6741817.1"/>
    </source>
</evidence>
<gene>
    <name evidence="2" type="primary">Necator_chrIII.g10359</name>
    <name evidence="2" type="ORF">RB195_009594</name>
</gene>
<reference evidence="2 3" key="1">
    <citation type="submission" date="2023-08" db="EMBL/GenBank/DDBJ databases">
        <title>A Necator americanus chromosomal reference genome.</title>
        <authorList>
            <person name="Ilik V."/>
            <person name="Petrzelkova K.J."/>
            <person name="Pardy F."/>
            <person name="Fuh T."/>
            <person name="Niatou-Singa F.S."/>
            <person name="Gouil Q."/>
            <person name="Baker L."/>
            <person name="Ritchie M.E."/>
            <person name="Jex A.R."/>
            <person name="Gazzola D."/>
            <person name="Li H."/>
            <person name="Toshio Fujiwara R."/>
            <person name="Zhan B."/>
            <person name="Aroian R.V."/>
            <person name="Pafco B."/>
            <person name="Schwarz E.M."/>
        </authorList>
    </citation>
    <scope>NUCLEOTIDE SEQUENCE [LARGE SCALE GENOMIC DNA]</scope>
    <source>
        <strain evidence="2 3">Aroian</strain>
        <tissue evidence="2">Whole animal</tissue>
    </source>
</reference>
<feature type="region of interest" description="Disordered" evidence="1">
    <location>
        <begin position="1"/>
        <end position="22"/>
    </location>
</feature>
<dbReference type="EMBL" id="JAVFWL010000003">
    <property type="protein sequence ID" value="KAK6741817.1"/>
    <property type="molecule type" value="Genomic_DNA"/>
</dbReference>
<sequence>MGPSQALLEMPSAARGSRLDHEYERDGTQFPLTLSGKPPTRSISPTKHLTTCTLPVTYHLNDDAHCDFTLIEDTFFAYFGFSLLVGEHKRIRTSQVPSSRFLTQGRNLIVFLYQHKLES</sequence>
<accession>A0ABR1CU08</accession>
<organism evidence="2 3">
    <name type="scientific">Necator americanus</name>
    <name type="common">Human hookworm</name>
    <dbReference type="NCBI Taxonomy" id="51031"/>
    <lineage>
        <taxon>Eukaryota</taxon>
        <taxon>Metazoa</taxon>
        <taxon>Ecdysozoa</taxon>
        <taxon>Nematoda</taxon>
        <taxon>Chromadorea</taxon>
        <taxon>Rhabditida</taxon>
        <taxon>Rhabditina</taxon>
        <taxon>Rhabditomorpha</taxon>
        <taxon>Strongyloidea</taxon>
        <taxon>Ancylostomatidae</taxon>
        <taxon>Bunostominae</taxon>
        <taxon>Necator</taxon>
    </lineage>
</organism>
<protein>
    <submittedName>
        <fullName evidence="2">Uncharacterized protein</fullName>
    </submittedName>
</protein>
<proteinExistence type="predicted"/>